<dbReference type="GO" id="GO:0003824">
    <property type="term" value="F:catalytic activity"/>
    <property type="evidence" value="ECO:0007669"/>
    <property type="project" value="InterPro"/>
</dbReference>
<evidence type="ECO:0000256" key="1">
    <source>
        <dbReference type="PIRSR" id="PIRSR601310-1"/>
    </source>
</evidence>
<reference evidence="5" key="2">
    <citation type="journal article" date="2021" name="PeerJ">
        <title>Extensive microbial diversity within the chicken gut microbiome revealed by metagenomics and culture.</title>
        <authorList>
            <person name="Gilroy R."/>
            <person name="Ravi A."/>
            <person name="Getino M."/>
            <person name="Pursley I."/>
            <person name="Horton D.L."/>
            <person name="Alikhan N.F."/>
            <person name="Baker D."/>
            <person name="Gharbi K."/>
            <person name="Hall N."/>
            <person name="Watson M."/>
            <person name="Adriaenssens E.M."/>
            <person name="Foster-Nyarko E."/>
            <person name="Jarju S."/>
            <person name="Secka A."/>
            <person name="Antonio M."/>
            <person name="Oren A."/>
            <person name="Chaudhuri R.R."/>
            <person name="La Ragione R."/>
            <person name="Hildebrand F."/>
            <person name="Pallen M.J."/>
        </authorList>
    </citation>
    <scope>NUCLEOTIDE SEQUENCE</scope>
    <source>
        <strain evidence="5">ChiGjej1B1-24693</strain>
    </source>
</reference>
<dbReference type="Proteomes" id="UP000886842">
    <property type="component" value="Unassembled WGS sequence"/>
</dbReference>
<accession>A0A9D1KN80</accession>
<gene>
    <name evidence="5" type="ORF">IAA98_11810</name>
</gene>
<organism evidence="5 6">
    <name type="scientific">Candidatus Avipropionibacterium avicola</name>
    <dbReference type="NCBI Taxonomy" id="2840701"/>
    <lineage>
        <taxon>Bacteria</taxon>
        <taxon>Bacillati</taxon>
        <taxon>Actinomycetota</taxon>
        <taxon>Actinomycetes</taxon>
        <taxon>Propionibacteriales</taxon>
        <taxon>Propionibacteriaceae</taxon>
        <taxon>Propionibacteriaceae incertae sedis</taxon>
        <taxon>Candidatus Avipropionibacterium</taxon>
    </lineage>
</organism>
<sequence>MHRYPQVTVRLNPKWWPGTPGNLLVVPHAHHENLFDLPLDLAEPLHRATRDAAIALKRALDCEGVSTRQHNEPAGHQDVWHYHVHVFPRYTDDGLYGSHGAWASAEEMSAMADRIRSAWPS</sequence>
<protein>
    <submittedName>
        <fullName evidence="5">HIT domain-containing protein</fullName>
    </submittedName>
</protein>
<dbReference type="AlphaFoldDB" id="A0A9D1KN80"/>
<dbReference type="PROSITE" id="PS51084">
    <property type="entry name" value="HIT_2"/>
    <property type="match status" value="1"/>
</dbReference>
<dbReference type="InterPro" id="IPR011146">
    <property type="entry name" value="HIT-like"/>
</dbReference>
<dbReference type="GO" id="GO:0009117">
    <property type="term" value="P:nucleotide metabolic process"/>
    <property type="evidence" value="ECO:0007669"/>
    <property type="project" value="TreeGrafter"/>
</dbReference>
<reference evidence="5" key="1">
    <citation type="submission" date="2020-10" db="EMBL/GenBank/DDBJ databases">
        <authorList>
            <person name="Gilroy R."/>
        </authorList>
    </citation>
    <scope>NUCLEOTIDE SEQUENCE</scope>
    <source>
        <strain evidence="5">ChiGjej1B1-24693</strain>
    </source>
</reference>
<dbReference type="EMBL" id="DVLP01000345">
    <property type="protein sequence ID" value="HIT76261.1"/>
    <property type="molecule type" value="Genomic_DNA"/>
</dbReference>
<dbReference type="SUPFAM" id="SSF54197">
    <property type="entry name" value="HIT-like"/>
    <property type="match status" value="1"/>
</dbReference>
<dbReference type="PANTHER" id="PTHR46648:SF1">
    <property type="entry name" value="ADENOSINE 5'-MONOPHOSPHORAMIDASE HNT1"/>
    <property type="match status" value="1"/>
</dbReference>
<feature type="short sequence motif" description="Histidine triad motif" evidence="2 3">
    <location>
        <begin position="81"/>
        <end position="85"/>
    </location>
</feature>
<evidence type="ECO:0000313" key="6">
    <source>
        <dbReference type="Proteomes" id="UP000886842"/>
    </source>
</evidence>
<feature type="domain" description="HIT" evidence="4">
    <location>
        <begin position="1"/>
        <end position="96"/>
    </location>
</feature>
<evidence type="ECO:0000313" key="5">
    <source>
        <dbReference type="EMBL" id="HIT76261.1"/>
    </source>
</evidence>
<dbReference type="PANTHER" id="PTHR46648">
    <property type="entry name" value="HIT FAMILY PROTEIN 1"/>
    <property type="match status" value="1"/>
</dbReference>
<evidence type="ECO:0000259" key="4">
    <source>
        <dbReference type="PROSITE" id="PS51084"/>
    </source>
</evidence>
<feature type="active site" description="Tele-AMP-histidine intermediate" evidence="1">
    <location>
        <position position="83"/>
    </location>
</feature>
<dbReference type="Gene3D" id="3.30.428.10">
    <property type="entry name" value="HIT-like"/>
    <property type="match status" value="1"/>
</dbReference>
<evidence type="ECO:0000256" key="3">
    <source>
        <dbReference type="PROSITE-ProRule" id="PRU00464"/>
    </source>
</evidence>
<evidence type="ECO:0000256" key="2">
    <source>
        <dbReference type="PIRSR" id="PIRSR601310-3"/>
    </source>
</evidence>
<dbReference type="InterPro" id="IPR036265">
    <property type="entry name" value="HIT-like_sf"/>
</dbReference>
<name>A0A9D1KN80_9ACTN</name>
<dbReference type="Pfam" id="PF01230">
    <property type="entry name" value="HIT"/>
    <property type="match status" value="1"/>
</dbReference>
<comment type="caution">
    <text evidence="5">The sequence shown here is derived from an EMBL/GenBank/DDBJ whole genome shotgun (WGS) entry which is preliminary data.</text>
</comment>
<dbReference type="InterPro" id="IPR001310">
    <property type="entry name" value="Histidine_triad_HIT"/>
</dbReference>
<proteinExistence type="predicted"/>